<dbReference type="GeneTree" id="ENSGT00760000119652"/>
<reference evidence="2" key="2">
    <citation type="submission" date="2025-08" db="UniProtKB">
        <authorList>
            <consortium name="Ensembl"/>
        </authorList>
    </citation>
    <scope>IDENTIFICATION</scope>
</reference>
<name>A0AAR2JM74_PYGNA</name>
<dbReference type="Ensembl" id="ENSPNAT00000080099.1">
    <property type="protein sequence ID" value="ENSPNAP00000053115.1"/>
    <property type="gene ID" value="ENSPNAG00000030919.1"/>
</dbReference>
<organism evidence="2 3">
    <name type="scientific">Pygocentrus nattereri</name>
    <name type="common">Red-bellied piranha</name>
    <dbReference type="NCBI Taxonomy" id="42514"/>
    <lineage>
        <taxon>Eukaryota</taxon>
        <taxon>Metazoa</taxon>
        <taxon>Chordata</taxon>
        <taxon>Craniata</taxon>
        <taxon>Vertebrata</taxon>
        <taxon>Euteleostomi</taxon>
        <taxon>Actinopterygii</taxon>
        <taxon>Neopterygii</taxon>
        <taxon>Teleostei</taxon>
        <taxon>Ostariophysi</taxon>
        <taxon>Characiformes</taxon>
        <taxon>Characoidei</taxon>
        <taxon>Pygocentrus</taxon>
    </lineage>
</organism>
<proteinExistence type="predicted"/>
<dbReference type="GO" id="GO:0006869">
    <property type="term" value="P:lipid transport"/>
    <property type="evidence" value="ECO:0007669"/>
    <property type="project" value="InterPro"/>
</dbReference>
<evidence type="ECO:0000256" key="1">
    <source>
        <dbReference type="SAM" id="SignalP"/>
    </source>
</evidence>
<protein>
    <recommendedName>
        <fullName evidence="4">Antifreeze protein type IV</fullName>
    </recommendedName>
</protein>
<reference evidence="2" key="3">
    <citation type="submission" date="2025-09" db="UniProtKB">
        <authorList>
            <consortium name="Ensembl"/>
        </authorList>
    </citation>
    <scope>IDENTIFICATION</scope>
</reference>
<evidence type="ECO:0008006" key="4">
    <source>
        <dbReference type="Google" id="ProtNLM"/>
    </source>
</evidence>
<dbReference type="InterPro" id="IPR006801">
    <property type="entry name" value="ApoA-II"/>
</dbReference>
<keyword evidence="1" id="KW-0732">Signal</keyword>
<feature type="signal peptide" evidence="1">
    <location>
        <begin position="1"/>
        <end position="19"/>
    </location>
</feature>
<keyword evidence="3" id="KW-1185">Reference proteome</keyword>
<accession>A0AAR2JM74</accession>
<evidence type="ECO:0000313" key="3">
    <source>
        <dbReference type="Proteomes" id="UP001501920"/>
    </source>
</evidence>
<dbReference type="GO" id="GO:0008289">
    <property type="term" value="F:lipid binding"/>
    <property type="evidence" value="ECO:0007669"/>
    <property type="project" value="InterPro"/>
</dbReference>
<sequence>MKFALIAALVTVLAIGSESASLVKREVPEELQKISQYFQGLVDSLKTAEGPELATMAKTYIEESRAQLQPIVEKLHAQLKPLTSIDEQIKPLAASLQAQIAPYTDLVQTQVEDVLRFMVDQTKAILPSQ</sequence>
<dbReference type="GeneID" id="108433863"/>
<dbReference type="Pfam" id="PF04711">
    <property type="entry name" value="ApoA-II"/>
    <property type="match status" value="1"/>
</dbReference>
<dbReference type="Gene3D" id="6.10.250.100">
    <property type="match status" value="1"/>
</dbReference>
<dbReference type="AlphaFoldDB" id="A0AAR2JM74"/>
<feature type="chain" id="PRO_5043714537" description="Antifreeze protein type IV" evidence="1">
    <location>
        <begin position="20"/>
        <end position="129"/>
    </location>
</feature>
<dbReference type="GO" id="GO:0042157">
    <property type="term" value="P:lipoprotein metabolic process"/>
    <property type="evidence" value="ECO:0007669"/>
    <property type="project" value="InterPro"/>
</dbReference>
<dbReference type="SUPFAM" id="SSF58113">
    <property type="entry name" value="Apolipoprotein A-I"/>
    <property type="match status" value="1"/>
</dbReference>
<dbReference type="Proteomes" id="UP001501920">
    <property type="component" value="Chromosome 24"/>
</dbReference>
<reference evidence="2 3" key="1">
    <citation type="submission" date="2020-10" db="EMBL/GenBank/DDBJ databases">
        <title>Pygocentrus nattereri (red-bellied piranha) genome, fPygNat1, primary haplotype.</title>
        <authorList>
            <person name="Myers G."/>
            <person name="Meyer A."/>
            <person name="Karagic N."/>
            <person name="Pippel M."/>
            <person name="Winkler S."/>
            <person name="Tracey A."/>
            <person name="Wood J."/>
            <person name="Formenti G."/>
            <person name="Howe K."/>
            <person name="Fedrigo O."/>
            <person name="Jarvis E.D."/>
        </authorList>
    </citation>
    <scope>NUCLEOTIDE SEQUENCE [LARGE SCALE GENOMIC DNA]</scope>
</reference>
<dbReference type="GO" id="GO:0005576">
    <property type="term" value="C:extracellular region"/>
    <property type="evidence" value="ECO:0007669"/>
    <property type="project" value="InterPro"/>
</dbReference>
<evidence type="ECO:0000313" key="2">
    <source>
        <dbReference type="Ensembl" id="ENSPNAP00000053115.1"/>
    </source>
</evidence>
<dbReference type="RefSeq" id="XP_017564189.1">
    <property type="nucleotide sequence ID" value="XM_017708700.2"/>
</dbReference>